<evidence type="ECO:0000313" key="2">
    <source>
        <dbReference type="EMBL" id="MSS38314.1"/>
    </source>
</evidence>
<keyword evidence="1" id="KW-0472">Membrane</keyword>
<dbReference type="EMBL" id="VUMD01000022">
    <property type="protein sequence ID" value="MSS38314.1"/>
    <property type="molecule type" value="Genomic_DNA"/>
</dbReference>
<gene>
    <name evidence="2" type="ORF">FYJ39_17695</name>
</gene>
<feature type="transmembrane region" description="Helical" evidence="1">
    <location>
        <begin position="50"/>
        <end position="73"/>
    </location>
</feature>
<feature type="transmembrane region" description="Helical" evidence="1">
    <location>
        <begin position="382"/>
        <end position="402"/>
    </location>
</feature>
<evidence type="ECO:0000256" key="1">
    <source>
        <dbReference type="SAM" id="Phobius"/>
    </source>
</evidence>
<feature type="transmembrane region" description="Helical" evidence="1">
    <location>
        <begin position="12"/>
        <end position="30"/>
    </location>
</feature>
<sequence length="444" mass="48686">MKQEMDAKNLIKFILGTLFGVFFVLVPFNFDGTVDTILFYYVKLFVKQFNSQLSMVLMICIIASAAISLFNLFNDKTFLGQNRLMKKLFVTSPFYVVNRIIGAVLTVMIYFQIGPSFLISADTGGSMLSLATQLAVIVPSMLLFQTFILEFGGMEFLGEFIGKLVKPLFKVSEICATSIISAWVGPGNAAIMATKELFENGYFTFREAAAIASHFTTGSIGWIVVVSSVLGVMDYFGLILAGLLVVSIIVAVICVRIPPVSLYEDVYVDGTTEFKHVVLKEGNALTRGLHNAANRASEAGVKNFAAKIDNMTFYVFWLTPIIICWGTAALVIALFTPVLGWISLPLELIMNLFGVKEAGIAASAIMSGLADNYLPVIIGGSIQAASTKVIVAMMSILSIIYLSETATLLSSTKIIKKFWQTILIFLERTYIALPFVILFVKVFM</sequence>
<dbReference type="RefSeq" id="WP_154473741.1">
    <property type="nucleotide sequence ID" value="NZ_VUMD01000022.1"/>
</dbReference>
<organism evidence="2 3">
    <name type="scientific">Clostridium porci</name>
    <dbReference type="NCBI Taxonomy" id="2605778"/>
    <lineage>
        <taxon>Bacteria</taxon>
        <taxon>Bacillati</taxon>
        <taxon>Bacillota</taxon>
        <taxon>Clostridia</taxon>
        <taxon>Eubacteriales</taxon>
        <taxon>Clostridiaceae</taxon>
        <taxon>Clostridium</taxon>
    </lineage>
</organism>
<feature type="transmembrane region" description="Helical" evidence="1">
    <location>
        <begin position="235"/>
        <end position="255"/>
    </location>
</feature>
<keyword evidence="1" id="KW-1133">Transmembrane helix</keyword>
<dbReference type="AlphaFoldDB" id="A0A7X2NNT8"/>
<reference evidence="2 3" key="1">
    <citation type="submission" date="2019-08" db="EMBL/GenBank/DDBJ databases">
        <title>In-depth cultivation of the pig gut microbiome towards novel bacterial diversity and tailored functional studies.</title>
        <authorList>
            <person name="Wylensek D."/>
            <person name="Hitch T.C.A."/>
            <person name="Clavel T."/>
        </authorList>
    </citation>
    <scope>NUCLEOTIDE SEQUENCE [LARGE SCALE GENOMIC DNA]</scope>
    <source>
        <strain evidence="2 3">WCA-389-WT-23D1</strain>
    </source>
</reference>
<comment type="caution">
    <text evidence="2">The sequence shown here is derived from an EMBL/GenBank/DDBJ whole genome shotgun (WGS) entry which is preliminary data.</text>
</comment>
<keyword evidence="1" id="KW-0812">Transmembrane</keyword>
<name>A0A7X2NNT8_9CLOT</name>
<dbReference type="Proteomes" id="UP000429958">
    <property type="component" value="Unassembled WGS sequence"/>
</dbReference>
<evidence type="ECO:0000313" key="3">
    <source>
        <dbReference type="Proteomes" id="UP000429958"/>
    </source>
</evidence>
<keyword evidence="3" id="KW-1185">Reference proteome</keyword>
<feature type="transmembrane region" description="Helical" evidence="1">
    <location>
        <begin position="125"/>
        <end position="144"/>
    </location>
</feature>
<accession>A0A7X2NNT8</accession>
<feature type="transmembrane region" description="Helical" evidence="1">
    <location>
        <begin position="94"/>
        <end position="113"/>
    </location>
</feature>
<feature type="transmembrane region" description="Helical" evidence="1">
    <location>
        <begin position="208"/>
        <end position="229"/>
    </location>
</feature>
<feature type="transmembrane region" description="Helical" evidence="1">
    <location>
        <begin position="422"/>
        <end position="443"/>
    </location>
</feature>
<feature type="transmembrane region" description="Helical" evidence="1">
    <location>
        <begin position="314"/>
        <end position="342"/>
    </location>
</feature>
<proteinExistence type="predicted"/>
<protein>
    <submittedName>
        <fullName evidence="2">Arginine transporter</fullName>
    </submittedName>
</protein>